<organism evidence="1 2">
    <name type="scientific">Thermococcus chitonophagus</name>
    <dbReference type="NCBI Taxonomy" id="54262"/>
    <lineage>
        <taxon>Archaea</taxon>
        <taxon>Methanobacteriati</taxon>
        <taxon>Methanobacteriota</taxon>
        <taxon>Thermococci</taxon>
        <taxon>Thermococcales</taxon>
        <taxon>Thermococcaceae</taxon>
        <taxon>Thermococcus</taxon>
    </lineage>
</organism>
<evidence type="ECO:0000313" key="1">
    <source>
        <dbReference type="EMBL" id="CUX78088.1"/>
    </source>
</evidence>
<dbReference type="GeneID" id="70784500"/>
<dbReference type="EMBL" id="LN999010">
    <property type="protein sequence ID" value="CUX78088.1"/>
    <property type="molecule type" value="Genomic_DNA"/>
</dbReference>
<gene>
    <name evidence="1" type="ORF">CHITON_1309</name>
</gene>
<proteinExistence type="predicted"/>
<dbReference type="Proteomes" id="UP000093069">
    <property type="component" value="Chromosome I"/>
</dbReference>
<protein>
    <submittedName>
        <fullName evidence="1">Uncharacterized protein</fullName>
    </submittedName>
</protein>
<sequence>MWLYTEGFAQRSEDILTGRPWHLEEREWFKWCERNEKMIKSGVLKEN</sequence>
<dbReference type="KEGG" id="tch:CHITON_1309"/>
<evidence type="ECO:0000313" key="2">
    <source>
        <dbReference type="Proteomes" id="UP000093069"/>
    </source>
</evidence>
<dbReference type="STRING" id="54262.CHITON_1309"/>
<name>A0A161KEJ0_9EURY</name>
<accession>A0A161KEJ0</accession>
<reference evidence="2" key="1">
    <citation type="submission" date="2016-01" db="EMBL/GenBank/DDBJ databases">
        <authorList>
            <person name="Vorgias C.E."/>
        </authorList>
    </citation>
    <scope>NUCLEOTIDE SEQUENCE [LARGE SCALE GENOMIC DNA]</scope>
</reference>
<dbReference type="RefSeq" id="WP_231963760.1">
    <property type="nucleotide sequence ID" value="NZ_CP015193.1"/>
</dbReference>
<dbReference type="AlphaFoldDB" id="A0A161KEJ0"/>